<protein>
    <submittedName>
        <fullName evidence="2">Rifampin ADP-ribosyl transferase</fullName>
    </submittedName>
</protein>
<dbReference type="NCBIfam" id="NF033144">
    <property type="entry name" value="rifampin_ARR"/>
    <property type="match status" value="1"/>
</dbReference>
<evidence type="ECO:0000259" key="1">
    <source>
        <dbReference type="Pfam" id="PF12120"/>
    </source>
</evidence>
<gene>
    <name evidence="2" type="ORF">UF66_1222</name>
</gene>
<sequence>MNSTKAQFGQNLYLHGTKAKLEIGDLLYPLYKSNYQDRIMNHIYFTGTLEAAKWGAELAVALSKDIAEEHIYVVEPLGEFEDDPNVTDKKFPGNPTLSYRSSEPLKIVAELSAWERHSDGEINQMLKSIKELRDKGLDVIED</sequence>
<dbReference type="Gene3D" id="3.20.170.40">
    <property type="entry name" value="Rifampin ADP-ribosyltransferase domain"/>
    <property type="match status" value="1"/>
</dbReference>
<dbReference type="PATRIC" id="fig|74704.6.peg.1256"/>
<dbReference type="AlphaFoldDB" id="A0A0M2P4W2"/>
<evidence type="ECO:0000313" key="2">
    <source>
        <dbReference type="EMBL" id="KKI65265.1"/>
    </source>
</evidence>
<comment type="caution">
    <text evidence="2">The sequence shown here is derived from an EMBL/GenBank/DDBJ whole genome shotgun (WGS) entry which is preliminary data.</text>
</comment>
<name>A0A0M2P4W2_STACC</name>
<evidence type="ECO:0000313" key="3">
    <source>
        <dbReference type="Proteomes" id="UP000034455"/>
    </source>
</evidence>
<accession>A0A0M2P4W2</accession>
<keyword evidence="2" id="KW-0808">Transferase</keyword>
<dbReference type="InterPro" id="IPR021975">
    <property type="entry name" value="Rifampin_Arr"/>
</dbReference>
<dbReference type="GO" id="GO:0016740">
    <property type="term" value="F:transferase activity"/>
    <property type="evidence" value="ECO:0007669"/>
    <property type="project" value="UniProtKB-KW"/>
</dbReference>
<dbReference type="Proteomes" id="UP000034455">
    <property type="component" value="Unassembled WGS sequence"/>
</dbReference>
<dbReference type="EMBL" id="LAKJ01000002">
    <property type="protein sequence ID" value="KKI65265.1"/>
    <property type="molecule type" value="Genomic_DNA"/>
</dbReference>
<reference evidence="2 3" key="1">
    <citation type="submission" date="2015-03" db="EMBL/GenBank/DDBJ databases">
        <title>Genome Assembly of Staphylococcus cohnii subsp. cohnii strain G22B2.</title>
        <authorList>
            <person name="Nair G."/>
            <person name="Kaur G."/>
            <person name="Khatri I."/>
            <person name="Singh N.K."/>
            <person name="Sathyabama S."/>
            <person name="Maurya S.K."/>
            <person name="Subramanian S."/>
            <person name="Agrewala J.N."/>
            <person name="Mayilraj S."/>
        </authorList>
    </citation>
    <scope>NUCLEOTIDE SEQUENCE [LARGE SCALE GENOMIC DNA]</scope>
    <source>
        <strain evidence="2 3">G22B2</strain>
    </source>
</reference>
<dbReference type="RefSeq" id="WP_019469149.1">
    <property type="nucleotide sequence ID" value="NZ_LAKJ01000002.1"/>
</dbReference>
<feature type="domain" description="Rifampin ADP-ribosyltransferase" evidence="1">
    <location>
        <begin position="13"/>
        <end position="114"/>
    </location>
</feature>
<dbReference type="Pfam" id="PF12120">
    <property type="entry name" value="Arr-ms"/>
    <property type="match status" value="1"/>
</dbReference>
<organism evidence="2 3">
    <name type="scientific">Staphylococcus cohnii subsp. cohnii</name>
    <dbReference type="NCBI Taxonomy" id="74704"/>
    <lineage>
        <taxon>Bacteria</taxon>
        <taxon>Bacillati</taxon>
        <taxon>Bacillota</taxon>
        <taxon>Bacilli</taxon>
        <taxon>Bacillales</taxon>
        <taxon>Staphylococcaceae</taxon>
        <taxon>Staphylococcus</taxon>
        <taxon>Staphylococcus cohnii species complex</taxon>
    </lineage>
</organism>
<proteinExistence type="predicted"/>
<dbReference type="InterPro" id="IPR038611">
    <property type="entry name" value="Arr_sf"/>
</dbReference>